<evidence type="ECO:0000313" key="1">
    <source>
        <dbReference type="EMBL" id="ATO43399.1"/>
    </source>
</evidence>
<evidence type="ECO:0000313" key="2">
    <source>
        <dbReference type="Proteomes" id="UP000223559"/>
    </source>
</evidence>
<dbReference type="EMBL" id="CP017697">
    <property type="protein sequence ID" value="ATO43399.1"/>
    <property type="molecule type" value="Genomic_DNA"/>
</dbReference>
<sequence>MLTEHQKILAIRALVLDKGISNQEFQISLPVINVLMDTLPDVVAIGLGKVPQNIDEQFEGIGDDQHE</sequence>
<organism evidence="1 2">
    <name type="scientific">Loigolactobacillus coryniformis subsp. torquens DSM 20004 = KCTC 3535</name>
    <dbReference type="NCBI Taxonomy" id="1423822"/>
    <lineage>
        <taxon>Bacteria</taxon>
        <taxon>Bacillati</taxon>
        <taxon>Bacillota</taxon>
        <taxon>Bacilli</taxon>
        <taxon>Lactobacillales</taxon>
        <taxon>Lactobacillaceae</taxon>
        <taxon>Loigolactobacillus</taxon>
    </lineage>
</organism>
<keyword evidence="2" id="KW-1185">Reference proteome</keyword>
<dbReference type="KEGG" id="lcy:LC20004_05520"/>
<dbReference type="RefSeq" id="WP_010012981.1">
    <property type="nucleotide sequence ID" value="NZ_AEOS01000102.1"/>
</dbReference>
<proteinExistence type="predicted"/>
<gene>
    <name evidence="1" type="ORF">LC20004_05520</name>
</gene>
<reference evidence="1 2" key="1">
    <citation type="submission" date="2016-10" db="EMBL/GenBank/DDBJ databases">
        <title>The whole genome sequencing and assembly of L. cotyniformis subsp. torquens DSM 20004 strain.</title>
        <authorList>
            <person name="Park M.-K."/>
            <person name="Lee Y.-J."/>
            <person name="Yi H."/>
            <person name="Bahn Y.-S."/>
            <person name="Kim J.F."/>
            <person name="Lee D.-W."/>
        </authorList>
    </citation>
    <scope>NUCLEOTIDE SEQUENCE [LARGE SCALE GENOMIC DNA]</scope>
    <source>
        <strain evidence="1 2">DSM 20004</strain>
    </source>
</reference>
<name>A0A2D1KMN8_9LACO</name>
<protein>
    <submittedName>
        <fullName evidence="1">Uncharacterized protein</fullName>
    </submittedName>
</protein>
<dbReference type="Proteomes" id="UP000223559">
    <property type="component" value="Chromosome"/>
</dbReference>
<dbReference type="AlphaFoldDB" id="A0A2D1KMN8"/>
<accession>A0A2D1KMN8</accession>